<dbReference type="CDD" id="cd01650">
    <property type="entry name" value="RT_nLTR_like"/>
    <property type="match status" value="1"/>
</dbReference>
<dbReference type="Pfam" id="PF00078">
    <property type="entry name" value="RVT_1"/>
    <property type="match status" value="1"/>
</dbReference>
<dbReference type="PANTHER" id="PTHR33116:SF78">
    <property type="entry name" value="OS12G0587133 PROTEIN"/>
    <property type="match status" value="1"/>
</dbReference>
<dbReference type="InterPro" id="IPR023213">
    <property type="entry name" value="CAT-like_dom_sf"/>
</dbReference>
<evidence type="ECO:0000313" key="3">
    <source>
        <dbReference type="EMBL" id="SPC94036.1"/>
    </source>
</evidence>
<accession>A0A2N9FTM0</accession>
<feature type="domain" description="Reverse transcriptase zinc-binding" evidence="2">
    <location>
        <begin position="691"/>
        <end position="775"/>
    </location>
</feature>
<evidence type="ECO:0008006" key="4">
    <source>
        <dbReference type="Google" id="ProtNLM"/>
    </source>
</evidence>
<evidence type="ECO:0000259" key="1">
    <source>
        <dbReference type="Pfam" id="PF00078"/>
    </source>
</evidence>
<proteinExistence type="predicted"/>
<sequence length="839" mass="95116">MVRQFKPKRIFFQKKSPIFWGLEHVLRDFGGWRGKITNSFSVHGKDEEGLQGLVGELTGAISKIDGDVNKLQGEERNSVMCGKPIWVSNNGSSGFEFKNLVILADTRLGDGIEAWVTLDEKDMARLECNPKLLTFASLAMVSSAITKCDKRSPAMRAPIISITKTASHPFVEMNPVRRGPRAAPSDPVPSIMAVTVASARESPRRELCVPRSAETAVGFTMAFFQKCWRIVEVDVMAFFGEIYEYGKFERSPNATFISLIPKKTNAVNIRDFRSISLIGCIYKLLAKVLANRLALVLDSIISKSQNSFVGGRKILDSVLIANECLDSRIKSQTLGLICKLDIEKAYDHVNWDCLYFLLDRMVVRLRQGDPLSPLLFLLIMEVLSRMLRRSVKRGFIKGFQVGRDAHSSVVTGLKVNMTKSEMVPIGEVNGLSTLANLLYCHIGSLPLQYLGMPLGASYKSLAIWTPIIEKIERRLVGWQKMYLSKGGRLTLLKSTLSSLPTYYLSLFPIPVSVAKRIECIQRNFLWGGMGEDHKLHLVAWDRVCSPVQQGGLGVRHLIPFNLALLGKWLWCFGLEESHLWRRVMAAKYGVGRGGWFSNTTRGTHGCSLWKHIRMGWEVFSSHISFENDTIASALVCQGIGQSRVWNLIFGRDFNDWELDQVVAFFSLLHSHTPRVEVVDKLVWNPNRRGSFDSRSFYHVLHVPSEVSFPWKSIWRVKAPPRVAFFIWSAAWGRILTCDNLKKRGFVLAGWCCMCKNADETVDHLLLHCCAIRHLWSFVFQFVGIDWVLPSQVSEVLFGWWNWFGKRSSGVWNLIPACLMWTIWRERNSRIFEEQGDSFG</sequence>
<protein>
    <recommendedName>
        <fullName evidence="4">Reverse transcriptase domain-containing protein</fullName>
    </recommendedName>
</protein>
<evidence type="ECO:0000259" key="2">
    <source>
        <dbReference type="Pfam" id="PF13966"/>
    </source>
</evidence>
<dbReference type="AlphaFoldDB" id="A0A2N9FTM0"/>
<dbReference type="Pfam" id="PF13966">
    <property type="entry name" value="zf-RVT"/>
    <property type="match status" value="1"/>
</dbReference>
<dbReference type="InterPro" id="IPR000477">
    <property type="entry name" value="RT_dom"/>
</dbReference>
<feature type="domain" description="Reverse transcriptase" evidence="1">
    <location>
        <begin position="260"/>
        <end position="390"/>
    </location>
</feature>
<dbReference type="InterPro" id="IPR026960">
    <property type="entry name" value="RVT-Znf"/>
</dbReference>
<organism evidence="3">
    <name type="scientific">Fagus sylvatica</name>
    <name type="common">Beechnut</name>
    <dbReference type="NCBI Taxonomy" id="28930"/>
    <lineage>
        <taxon>Eukaryota</taxon>
        <taxon>Viridiplantae</taxon>
        <taxon>Streptophyta</taxon>
        <taxon>Embryophyta</taxon>
        <taxon>Tracheophyta</taxon>
        <taxon>Spermatophyta</taxon>
        <taxon>Magnoliopsida</taxon>
        <taxon>eudicotyledons</taxon>
        <taxon>Gunneridae</taxon>
        <taxon>Pentapetalae</taxon>
        <taxon>rosids</taxon>
        <taxon>fabids</taxon>
        <taxon>Fagales</taxon>
        <taxon>Fagaceae</taxon>
        <taxon>Fagus</taxon>
    </lineage>
</organism>
<gene>
    <name evidence="3" type="ORF">FSB_LOCUS21918</name>
</gene>
<dbReference type="EMBL" id="OIVN01001446">
    <property type="protein sequence ID" value="SPC94036.1"/>
    <property type="molecule type" value="Genomic_DNA"/>
</dbReference>
<name>A0A2N9FTM0_FAGSY</name>
<reference evidence="3" key="1">
    <citation type="submission" date="2018-02" db="EMBL/GenBank/DDBJ databases">
        <authorList>
            <person name="Cohen D.B."/>
            <person name="Kent A.D."/>
        </authorList>
    </citation>
    <scope>NUCLEOTIDE SEQUENCE</scope>
</reference>
<dbReference type="PANTHER" id="PTHR33116">
    <property type="entry name" value="REVERSE TRANSCRIPTASE ZINC-BINDING DOMAIN-CONTAINING PROTEIN-RELATED-RELATED"/>
    <property type="match status" value="1"/>
</dbReference>
<dbReference type="Gene3D" id="3.30.559.10">
    <property type="entry name" value="Chloramphenicol acetyltransferase-like domain"/>
    <property type="match status" value="1"/>
</dbReference>